<comment type="function">
    <text evidence="9">The M ring may be actively involved in energy transduction.</text>
</comment>
<protein>
    <recommendedName>
        <fullName evidence="9">Flagellar M-ring protein</fullName>
    </recommendedName>
</protein>
<keyword evidence="14" id="KW-0282">Flagellum</keyword>
<dbReference type="InterPro" id="IPR045851">
    <property type="entry name" value="AMP-bd_C_sf"/>
</dbReference>
<dbReference type="InterPro" id="IPR000067">
    <property type="entry name" value="FlgMring_FliF"/>
</dbReference>
<evidence type="ECO:0000256" key="3">
    <source>
        <dbReference type="ARBA" id="ARBA00007971"/>
    </source>
</evidence>
<dbReference type="Pfam" id="PF08345">
    <property type="entry name" value="YscJ_FliF_C"/>
    <property type="match status" value="1"/>
</dbReference>
<dbReference type="GO" id="GO:0009431">
    <property type="term" value="C:bacterial-type flagellum basal body, MS ring"/>
    <property type="evidence" value="ECO:0007669"/>
    <property type="project" value="InterPro"/>
</dbReference>
<keyword evidence="14" id="KW-0969">Cilium</keyword>
<evidence type="ECO:0000313" key="15">
    <source>
        <dbReference type="Proteomes" id="UP000184211"/>
    </source>
</evidence>
<evidence type="ECO:0000256" key="2">
    <source>
        <dbReference type="ARBA" id="ARBA00004651"/>
    </source>
</evidence>
<keyword evidence="15" id="KW-1185">Reference proteome</keyword>
<keyword evidence="6 11" id="KW-1133">Transmembrane helix</keyword>
<dbReference type="OrthoDB" id="9807026at2"/>
<dbReference type="Gene3D" id="3.30.300.30">
    <property type="match status" value="1"/>
</dbReference>
<evidence type="ECO:0000313" key="14">
    <source>
        <dbReference type="EMBL" id="SHH79730.1"/>
    </source>
</evidence>
<comment type="subcellular location">
    <subcellularLocation>
        <location evidence="1 9">Bacterial flagellum basal body</location>
    </subcellularLocation>
    <subcellularLocation>
        <location evidence="2">Cell membrane</location>
        <topology evidence="2">Multi-pass membrane protein</topology>
    </subcellularLocation>
</comment>
<feature type="transmembrane region" description="Helical" evidence="11">
    <location>
        <begin position="428"/>
        <end position="449"/>
    </location>
</feature>
<dbReference type="Proteomes" id="UP000184211">
    <property type="component" value="Unassembled WGS sequence"/>
</dbReference>
<dbReference type="InterPro" id="IPR043427">
    <property type="entry name" value="YscJ/FliF"/>
</dbReference>
<feature type="region of interest" description="Disordered" evidence="10">
    <location>
        <begin position="280"/>
        <end position="303"/>
    </location>
</feature>
<feature type="compositionally biased region" description="Basic and acidic residues" evidence="10">
    <location>
        <begin position="517"/>
        <end position="533"/>
    </location>
</feature>
<evidence type="ECO:0000256" key="6">
    <source>
        <dbReference type="ARBA" id="ARBA00022989"/>
    </source>
</evidence>
<dbReference type="GO" id="GO:0071973">
    <property type="term" value="P:bacterial-type flagellum-dependent cell motility"/>
    <property type="evidence" value="ECO:0007669"/>
    <property type="project" value="InterPro"/>
</dbReference>
<evidence type="ECO:0000256" key="8">
    <source>
        <dbReference type="ARBA" id="ARBA00023143"/>
    </source>
</evidence>
<evidence type="ECO:0000259" key="13">
    <source>
        <dbReference type="Pfam" id="PF08345"/>
    </source>
</evidence>
<dbReference type="InterPro" id="IPR013556">
    <property type="entry name" value="Flag_M-ring_C"/>
</dbReference>
<dbReference type="AlphaFoldDB" id="A0A1M5VX23"/>
<dbReference type="PRINTS" id="PR01009">
    <property type="entry name" value="FLGMRINGFLIF"/>
</dbReference>
<evidence type="ECO:0000256" key="4">
    <source>
        <dbReference type="ARBA" id="ARBA00022475"/>
    </source>
</evidence>
<feature type="compositionally biased region" description="Basic and acidic residues" evidence="10">
    <location>
        <begin position="283"/>
        <end position="292"/>
    </location>
</feature>
<dbReference type="Pfam" id="PF01514">
    <property type="entry name" value="YscJ_FliF"/>
    <property type="match status" value="1"/>
</dbReference>
<dbReference type="GO" id="GO:0003774">
    <property type="term" value="F:cytoskeletal motor activity"/>
    <property type="evidence" value="ECO:0007669"/>
    <property type="project" value="InterPro"/>
</dbReference>
<dbReference type="GO" id="GO:0005886">
    <property type="term" value="C:plasma membrane"/>
    <property type="evidence" value="ECO:0007669"/>
    <property type="project" value="UniProtKB-SubCell"/>
</dbReference>
<gene>
    <name evidence="14" type="ORF">SAMN04488044_3299</name>
</gene>
<dbReference type="RefSeq" id="WP_072794126.1">
    <property type="nucleotide sequence ID" value="NZ_FQWM01000009.1"/>
</dbReference>
<keyword evidence="4" id="KW-1003">Cell membrane</keyword>
<keyword evidence="8 9" id="KW-0975">Bacterial flagellum</keyword>
<dbReference type="PANTHER" id="PTHR30046:SF0">
    <property type="entry name" value="FLAGELLAR M-RING PROTEIN"/>
    <property type="match status" value="1"/>
</dbReference>
<sequence length="596" mass="63970">MQNLIKNLMDLGQKRLMILGAVAVGMIAALILGLSAVTSPNYATLYKNLSPATATSVEATLANAGFDARMSEDGQSVMVPANHLARARMVLAETGLPIEGDPGWELFDENSGLAMNTFMQRVNRLRAMEGELARSIQTLEGVQSARVHLVLPEREAFSRERPNPRASVIVRAVPGRAVSRKQASAIRNLVASSVAELELGRVTVLSASGEVILAEASEGDGQVTLQSTKSSIEERLAQEVQNMLTARVGAGNARVRVNVELTNSREVVVEHSFNPDQQVVRSTKSDTEERLGSENAGGGVGVENNIPAALQDGAGGANSTSQSRTGETVEYEIGNTRREVIREAGEVKRISVAVLVNGIYNVQDSEVIYQEREVAEIERLTELVKTAVGFDSARGDDVSVDSLRFMDYSMEVGDPISMSIGDQITQNIVSILQGLLGLVVVALVMILGVRPALRTLLEKPKPALPAAEKAAALTGPDGEPVPAANASSELLPPNGDPARPQTEANAHALPKNTSDTQKPKQNRDPLKPLDLDTHAPGMTSIFDLDDDDGPHEYIETLGVRGNLIKARVEAIQSMAEEKPEDVLRVLRTWLRTEAEA</sequence>
<accession>A0A1M5VX23</accession>
<feature type="domain" description="Flagellar M-ring C-terminal" evidence="13">
    <location>
        <begin position="244"/>
        <end position="405"/>
    </location>
</feature>
<organism evidence="14 15">
    <name type="scientific">Cognatishimia maritima</name>
    <dbReference type="NCBI Taxonomy" id="870908"/>
    <lineage>
        <taxon>Bacteria</taxon>
        <taxon>Pseudomonadati</taxon>
        <taxon>Pseudomonadota</taxon>
        <taxon>Alphaproteobacteria</taxon>
        <taxon>Rhodobacterales</taxon>
        <taxon>Paracoccaceae</taxon>
        <taxon>Cognatishimia</taxon>
    </lineage>
</organism>
<dbReference type="PANTHER" id="PTHR30046">
    <property type="entry name" value="FLAGELLAR M-RING PROTEIN"/>
    <property type="match status" value="1"/>
</dbReference>
<dbReference type="InterPro" id="IPR006182">
    <property type="entry name" value="FliF_N_dom"/>
</dbReference>
<evidence type="ECO:0000256" key="7">
    <source>
        <dbReference type="ARBA" id="ARBA00023136"/>
    </source>
</evidence>
<evidence type="ECO:0000256" key="5">
    <source>
        <dbReference type="ARBA" id="ARBA00022692"/>
    </source>
</evidence>
<evidence type="ECO:0000259" key="12">
    <source>
        <dbReference type="Pfam" id="PF01514"/>
    </source>
</evidence>
<feature type="domain" description="Flagellar M-ring N-terminal" evidence="12">
    <location>
        <begin position="38"/>
        <end position="212"/>
    </location>
</feature>
<proteinExistence type="inferred from homology"/>
<dbReference type="NCBIfam" id="TIGR00206">
    <property type="entry name" value="fliF"/>
    <property type="match status" value="1"/>
</dbReference>
<name>A0A1M5VX23_9RHOB</name>
<evidence type="ECO:0000256" key="9">
    <source>
        <dbReference type="PIRNR" id="PIRNR004862"/>
    </source>
</evidence>
<keyword evidence="5 11" id="KW-0812">Transmembrane</keyword>
<comment type="similarity">
    <text evidence="3 9">Belongs to the FliF family.</text>
</comment>
<feature type="transmembrane region" description="Helical" evidence="11">
    <location>
        <begin position="16"/>
        <end position="37"/>
    </location>
</feature>
<dbReference type="PIRSF" id="PIRSF004862">
    <property type="entry name" value="FliF"/>
    <property type="match status" value="1"/>
</dbReference>
<dbReference type="Gene3D" id="3.30.70.1530">
    <property type="entry name" value="Hypothetical protein rpa1041"/>
    <property type="match status" value="1"/>
</dbReference>
<reference evidence="15" key="1">
    <citation type="submission" date="2016-11" db="EMBL/GenBank/DDBJ databases">
        <authorList>
            <person name="Varghese N."/>
            <person name="Submissions S."/>
        </authorList>
    </citation>
    <scope>NUCLEOTIDE SEQUENCE [LARGE SCALE GENOMIC DNA]</scope>
    <source>
        <strain evidence="15">DSM 28223</strain>
    </source>
</reference>
<keyword evidence="14" id="KW-0966">Cell projection</keyword>
<evidence type="ECO:0000256" key="10">
    <source>
        <dbReference type="SAM" id="MobiDB-lite"/>
    </source>
</evidence>
<keyword evidence="7 11" id="KW-0472">Membrane</keyword>
<evidence type="ECO:0000256" key="11">
    <source>
        <dbReference type="SAM" id="Phobius"/>
    </source>
</evidence>
<evidence type="ECO:0000256" key="1">
    <source>
        <dbReference type="ARBA" id="ARBA00004117"/>
    </source>
</evidence>
<dbReference type="STRING" id="870908.SAMN04488044_3299"/>
<dbReference type="EMBL" id="FQWM01000009">
    <property type="protein sequence ID" value="SHH79730.1"/>
    <property type="molecule type" value="Genomic_DNA"/>
</dbReference>
<feature type="region of interest" description="Disordered" evidence="10">
    <location>
        <begin position="468"/>
        <end position="534"/>
    </location>
</feature>